<dbReference type="OrthoDB" id="427634at2759"/>
<feature type="domain" description="Fibronectin type-II" evidence="3">
    <location>
        <begin position="282"/>
        <end position="327"/>
    </location>
</feature>
<name>A0A812Q7Z7_SYMPI</name>
<keyword evidence="2" id="KW-1015">Disulfide bond</keyword>
<sequence>MQTRALVDRTLNEAHGTSQHLVGCEEAAEQAARFLQNASGVAAAIQQGLEGIWSAVDHFKATPPDVNKGLMVLGSTLLRALDLVLTEEGRESWGDYAKFRDFWTKAFEDFQSNFEGIRADLQSFAEEGNVTSLISAVSQVLVRSSDMVAGFVSEPLANTISRVLDAVNKAFAAVGEALTEFRDGDTVGGLQAIYYGLRNATQGLWGSDSNDTILVGIVASLDGIVGGISQDVLEYQRRLSESQCCWKVSLARERYLPSMCSEGYIYDGDRHCVPEDEAKCYKPAADCVMPFKYRGVTYKNCTSKHHSRPWCAHDAEYQRNRWSDCEEVPCTSLLSLDRADWWQRKPSGTVPATCDTTDTDDVEKNGGWCYKACPEGYKAFAARCWTSCEASPFPFNSPLICAESQAVLQSTVAEMVTVTLRSALSLASVLASMQALGVNAQSLTATINVFLDMGKPFALPKCSEVD</sequence>
<gene>
    <name evidence="4" type="ORF">SPIL2461_LOCUS8903</name>
</gene>
<organism evidence="4 5">
    <name type="scientific">Symbiodinium pilosum</name>
    <name type="common">Dinoflagellate</name>
    <dbReference type="NCBI Taxonomy" id="2952"/>
    <lineage>
        <taxon>Eukaryota</taxon>
        <taxon>Sar</taxon>
        <taxon>Alveolata</taxon>
        <taxon>Dinophyceae</taxon>
        <taxon>Suessiales</taxon>
        <taxon>Symbiodiniaceae</taxon>
        <taxon>Symbiodinium</taxon>
    </lineage>
</organism>
<dbReference type="InterPro" id="IPR013806">
    <property type="entry name" value="Kringle-like"/>
</dbReference>
<dbReference type="InterPro" id="IPR036943">
    <property type="entry name" value="FN_type2_sf"/>
</dbReference>
<dbReference type="Gene3D" id="2.10.10.10">
    <property type="entry name" value="Fibronectin, type II, collagen-binding"/>
    <property type="match status" value="1"/>
</dbReference>
<protein>
    <recommendedName>
        <fullName evidence="3">Fibronectin type-II domain-containing protein</fullName>
    </recommendedName>
</protein>
<evidence type="ECO:0000256" key="2">
    <source>
        <dbReference type="ARBA" id="ARBA00023157"/>
    </source>
</evidence>
<evidence type="ECO:0000259" key="3">
    <source>
        <dbReference type="PROSITE" id="PS51092"/>
    </source>
</evidence>
<dbReference type="Proteomes" id="UP000649617">
    <property type="component" value="Unassembled WGS sequence"/>
</dbReference>
<dbReference type="SMART" id="SM00059">
    <property type="entry name" value="FN2"/>
    <property type="match status" value="1"/>
</dbReference>
<keyword evidence="5" id="KW-1185">Reference proteome</keyword>
<dbReference type="AlphaFoldDB" id="A0A812Q7Z7"/>
<reference evidence="4" key="1">
    <citation type="submission" date="2021-02" db="EMBL/GenBank/DDBJ databases">
        <authorList>
            <person name="Dougan E. K."/>
            <person name="Rhodes N."/>
            <person name="Thang M."/>
            <person name="Chan C."/>
        </authorList>
    </citation>
    <scope>NUCLEOTIDE SEQUENCE</scope>
</reference>
<evidence type="ECO:0000313" key="4">
    <source>
        <dbReference type="EMBL" id="CAE7367806.1"/>
    </source>
</evidence>
<comment type="caution">
    <text evidence="4">The sequence shown here is derived from an EMBL/GenBank/DDBJ whole genome shotgun (WGS) entry which is preliminary data.</text>
</comment>
<dbReference type="SUPFAM" id="SSF57440">
    <property type="entry name" value="Kringle-like"/>
    <property type="match status" value="1"/>
</dbReference>
<dbReference type="Pfam" id="PF00040">
    <property type="entry name" value="fn2"/>
    <property type="match status" value="1"/>
</dbReference>
<proteinExistence type="predicted"/>
<keyword evidence="1" id="KW-0677">Repeat</keyword>
<dbReference type="EMBL" id="CAJNIZ010014925">
    <property type="protein sequence ID" value="CAE7367806.1"/>
    <property type="molecule type" value="Genomic_DNA"/>
</dbReference>
<accession>A0A812Q7Z7</accession>
<evidence type="ECO:0000256" key="1">
    <source>
        <dbReference type="ARBA" id="ARBA00022737"/>
    </source>
</evidence>
<dbReference type="InterPro" id="IPR000562">
    <property type="entry name" value="FN_type2_dom"/>
</dbReference>
<evidence type="ECO:0000313" key="5">
    <source>
        <dbReference type="Proteomes" id="UP000649617"/>
    </source>
</evidence>
<dbReference type="PROSITE" id="PS51092">
    <property type="entry name" value="FN2_2"/>
    <property type="match status" value="1"/>
</dbReference>